<gene>
    <name evidence="1" type="ORF">R4P48_16065</name>
</gene>
<reference evidence="1 2" key="1">
    <citation type="submission" date="2023-10" db="EMBL/GenBank/DDBJ databases">
        <authorList>
            <person name="Dale J."/>
        </authorList>
    </citation>
    <scope>NUCLEOTIDE SEQUENCE [LARGE SCALE GENOMIC DNA]</scope>
    <source>
        <strain evidence="1 2">2023EL-00970</strain>
    </source>
</reference>
<dbReference type="RefSeq" id="WP_144133064.1">
    <property type="nucleotide sequence ID" value="NZ_CP100494.1"/>
</dbReference>
<evidence type="ECO:0000313" key="1">
    <source>
        <dbReference type="EMBL" id="MDV7024187.1"/>
    </source>
</evidence>
<keyword evidence="2" id="KW-1185">Reference proteome</keyword>
<name>A0ABU4E4Y2_9ENTR</name>
<dbReference type="EMBL" id="JAWLOF010000012">
    <property type="protein sequence ID" value="MDV7024187.1"/>
    <property type="molecule type" value="Genomic_DNA"/>
</dbReference>
<evidence type="ECO:0000313" key="2">
    <source>
        <dbReference type="Proteomes" id="UP001187066"/>
    </source>
</evidence>
<sequence>MLESLIHFVSSSAEVGAAASQTPHTAVAAVLCAALLGLFS</sequence>
<proteinExistence type="predicted"/>
<accession>A0ABU4E4Y2</accession>
<dbReference type="InterPro" id="IPR047812">
    <property type="entry name" value="YshB"/>
</dbReference>
<comment type="caution">
    <text evidence="1">The sequence shown here is derived from an EMBL/GenBank/DDBJ whole genome shotgun (WGS) entry which is preliminary data.</text>
</comment>
<protein>
    <submittedName>
        <fullName evidence="1">YshB family small membrane protein</fullName>
    </submittedName>
</protein>
<dbReference type="NCBIfam" id="NF033841">
    <property type="entry name" value="small_YshB"/>
    <property type="match status" value="1"/>
</dbReference>
<dbReference type="GeneID" id="84667357"/>
<dbReference type="Proteomes" id="UP001187066">
    <property type="component" value="Unassembled WGS sequence"/>
</dbReference>
<organism evidence="1 2">
    <name type="scientific">Atlantibacter subterraneus</name>
    <dbReference type="NCBI Taxonomy" id="255519"/>
    <lineage>
        <taxon>Bacteria</taxon>
        <taxon>Pseudomonadati</taxon>
        <taxon>Pseudomonadota</taxon>
        <taxon>Gammaproteobacteria</taxon>
        <taxon>Enterobacterales</taxon>
        <taxon>Enterobacteriaceae</taxon>
        <taxon>Atlantibacter</taxon>
    </lineage>
</organism>